<evidence type="ECO:0000256" key="1">
    <source>
        <dbReference type="SAM" id="Phobius"/>
    </source>
</evidence>
<organism evidence="2 3">
    <name type="scientific">Segniliparus rotundus (strain ATCC BAA-972 / CDC 1076 / CIP 108378 / DSM 44985 / JCM 13578)</name>
    <dbReference type="NCBI Taxonomy" id="640132"/>
    <lineage>
        <taxon>Bacteria</taxon>
        <taxon>Bacillati</taxon>
        <taxon>Actinomycetota</taxon>
        <taxon>Actinomycetes</taxon>
        <taxon>Mycobacteriales</taxon>
        <taxon>Segniliparaceae</taxon>
        <taxon>Segniliparus</taxon>
    </lineage>
</organism>
<dbReference type="Proteomes" id="UP000002247">
    <property type="component" value="Chromosome"/>
</dbReference>
<sequence length="123" mass="12849">MIGAAAALTVLSILLFALFYGLHVYSEELLKQAVAEFDKPDWNKATRKYAAASDFSDLSVVGSAVTALAAGVLAFAGRLRTSNAGWRSGAIVVLVAAGLAFLVSGGLVGWWVLHVFVGIATHL</sequence>
<keyword evidence="1" id="KW-0812">Transmembrane</keyword>
<protein>
    <submittedName>
        <fullName evidence="2">Proton-translocating NADH-quinone oxidoreductase, chain N</fullName>
    </submittedName>
</protein>
<name>D6ZC05_SEGRD</name>
<feature type="transmembrane region" description="Helical" evidence="1">
    <location>
        <begin position="58"/>
        <end position="77"/>
    </location>
</feature>
<dbReference type="EMBL" id="CP001958">
    <property type="protein sequence ID" value="ADG96982.1"/>
    <property type="molecule type" value="Genomic_DNA"/>
</dbReference>
<evidence type="ECO:0000313" key="3">
    <source>
        <dbReference type="Proteomes" id="UP000002247"/>
    </source>
</evidence>
<reference evidence="2 3" key="1">
    <citation type="journal article" date="2010" name="Stand. Genomic Sci.">
        <title>Complete genome sequence of Segniliparus rotundus type strain (CDC 1076).</title>
        <authorList>
            <person name="Sikorski J."/>
            <person name="Lapidus A."/>
            <person name="Copeland A."/>
            <person name="Misra M."/>
            <person name="Glavina Del Rio T."/>
            <person name="Nolan M."/>
            <person name="Lucas S."/>
            <person name="Chen F."/>
            <person name="Tice H."/>
            <person name="Cheng J.F."/>
            <person name="Jando M."/>
            <person name="Schneider S."/>
            <person name="Bruce D."/>
            <person name="Goodwin L."/>
            <person name="Pitluck S."/>
            <person name="Liolios K."/>
            <person name="Mikhailova N."/>
            <person name="Pati A."/>
            <person name="Ivanova N."/>
            <person name="Mavromatis K."/>
            <person name="Chen A."/>
            <person name="Palaniappan K."/>
            <person name="Chertkov O."/>
            <person name="Land M."/>
            <person name="Hauser L."/>
            <person name="Chang Y.J."/>
            <person name="Jeffries C.D."/>
            <person name="Brettin T."/>
            <person name="Detter J.C."/>
            <person name="Han C."/>
            <person name="Rohde M."/>
            <person name="Goker M."/>
            <person name="Bristow J."/>
            <person name="Eisen J.A."/>
            <person name="Markowitz V."/>
            <person name="Hugenholtz P."/>
            <person name="Kyrpides N.C."/>
            <person name="Klenk H.P."/>
        </authorList>
    </citation>
    <scope>NUCLEOTIDE SEQUENCE [LARGE SCALE GENOMIC DNA]</scope>
    <source>
        <strain evidence="3">ATCC BAA-972 / CDC 1076 / CIP 108378 / DSM 44985 / JCM 13578</strain>
    </source>
</reference>
<evidence type="ECO:0000313" key="2">
    <source>
        <dbReference type="EMBL" id="ADG96982.1"/>
    </source>
</evidence>
<dbReference type="AlphaFoldDB" id="D6ZC05"/>
<keyword evidence="1" id="KW-1133">Transmembrane helix</keyword>
<keyword evidence="3" id="KW-1185">Reference proteome</keyword>
<accession>D6ZC05</accession>
<gene>
    <name evidence="2" type="ordered locus">Srot_0496</name>
</gene>
<dbReference type="KEGG" id="srt:Srot_0496"/>
<proteinExistence type="predicted"/>
<dbReference type="HOGENOM" id="CLU_2013675_0_0_11"/>
<keyword evidence="1" id="KW-0472">Membrane</keyword>
<feature type="transmembrane region" description="Helical" evidence="1">
    <location>
        <begin position="89"/>
        <end position="113"/>
    </location>
</feature>